<evidence type="ECO:0000256" key="4">
    <source>
        <dbReference type="ARBA" id="ARBA00022777"/>
    </source>
</evidence>
<evidence type="ECO:0000313" key="9">
    <source>
        <dbReference type="Proteomes" id="UP000002280"/>
    </source>
</evidence>
<evidence type="ECO:0000259" key="7">
    <source>
        <dbReference type="PROSITE" id="PS50011"/>
    </source>
</evidence>
<dbReference type="OMA" id="HPWLQRT"/>
<keyword evidence="2" id="KW-0808">Transferase</keyword>
<evidence type="ECO:0000256" key="1">
    <source>
        <dbReference type="ARBA" id="ARBA00022527"/>
    </source>
</evidence>
<dbReference type="InParanoid" id="A0A5F8GMG0"/>
<dbReference type="Gene3D" id="1.10.510.10">
    <property type="entry name" value="Transferase(Phosphotransferase) domain 1"/>
    <property type="match status" value="1"/>
</dbReference>
<protein>
    <recommendedName>
        <fullName evidence="7">Protein kinase domain-containing protein</fullName>
    </recommendedName>
</protein>
<reference evidence="8" key="1">
    <citation type="journal article" date="2007" name="Nature">
        <title>Genome of the marsupial Monodelphis domestica reveals innovation in non-coding sequences.</title>
        <authorList>
            <person name="Mikkelsen T.S."/>
            <person name="Wakefield M.J."/>
            <person name="Aken B."/>
            <person name="Amemiya C.T."/>
            <person name="Chang J.L."/>
            <person name="Duke S."/>
            <person name="Garber M."/>
            <person name="Gentles A.J."/>
            <person name="Goodstadt L."/>
            <person name="Heger A."/>
            <person name="Jurka J."/>
            <person name="Kamal M."/>
            <person name="Mauceli E."/>
            <person name="Searle S.M."/>
            <person name="Sharpe T."/>
            <person name="Baker M.L."/>
            <person name="Batzer M.A."/>
            <person name="Benos P.V."/>
            <person name="Belov K."/>
            <person name="Clamp M."/>
            <person name="Cook A."/>
            <person name="Cuff J."/>
            <person name="Das R."/>
            <person name="Davidow L."/>
            <person name="Deakin J.E."/>
            <person name="Fazzari M.J."/>
            <person name="Glass J.L."/>
            <person name="Grabherr M."/>
            <person name="Greally J.M."/>
            <person name="Gu W."/>
            <person name="Hore T.A."/>
            <person name="Huttley G.A."/>
            <person name="Kleber M."/>
            <person name="Jirtle R.L."/>
            <person name="Koina E."/>
            <person name="Lee J.T."/>
            <person name="Mahony S."/>
            <person name="Marra M.A."/>
            <person name="Miller R.D."/>
            <person name="Nicholls R.D."/>
            <person name="Oda M."/>
            <person name="Papenfuss A.T."/>
            <person name="Parra Z.E."/>
            <person name="Pollock D.D."/>
            <person name="Ray D.A."/>
            <person name="Schein J.E."/>
            <person name="Speed T.P."/>
            <person name="Thompson K."/>
            <person name="VandeBerg J.L."/>
            <person name="Wade C.M."/>
            <person name="Walker J.A."/>
            <person name="Waters P.D."/>
            <person name="Webber C."/>
            <person name="Weidman J.R."/>
            <person name="Xie X."/>
            <person name="Zody M.C."/>
            <person name="Baldwin J."/>
            <person name="Abdouelleil A."/>
            <person name="Abdulkadir J."/>
            <person name="Abebe A."/>
            <person name="Abera B."/>
            <person name="Abreu J."/>
            <person name="Acer S.C."/>
            <person name="Aftuck L."/>
            <person name="Alexander A."/>
            <person name="An P."/>
            <person name="Anderson E."/>
            <person name="Anderson S."/>
            <person name="Arachi H."/>
            <person name="Azer M."/>
            <person name="Bachantsang P."/>
            <person name="Barry A."/>
            <person name="Bayul T."/>
            <person name="Berlin A."/>
            <person name="Bessette D."/>
            <person name="Bloom T."/>
            <person name="Bloom T."/>
            <person name="Boguslavskiy L."/>
            <person name="Bonnet C."/>
            <person name="Boukhgalter B."/>
            <person name="Bourzgui I."/>
            <person name="Brown A."/>
            <person name="Cahill P."/>
            <person name="Channer S."/>
            <person name="Cheshatsang Y."/>
            <person name="Chuda L."/>
            <person name="Citroen M."/>
            <person name="Collymore A."/>
            <person name="Cooke P."/>
            <person name="Costello M."/>
            <person name="D'Aco K."/>
            <person name="Daza R."/>
            <person name="De Haan G."/>
            <person name="DeGray S."/>
            <person name="DeMaso C."/>
            <person name="Dhargay N."/>
            <person name="Dooley K."/>
            <person name="Dooley E."/>
            <person name="Doricent M."/>
            <person name="Dorje P."/>
            <person name="Dorjee K."/>
            <person name="Dupes A."/>
            <person name="Elong R."/>
            <person name="Falk J."/>
            <person name="Farina A."/>
            <person name="Faro S."/>
            <person name="Ferguson D."/>
            <person name="Fisher S."/>
            <person name="Foley C.D."/>
            <person name="Franke A."/>
            <person name="Friedrich D."/>
            <person name="Gadbois L."/>
            <person name="Gearin G."/>
            <person name="Gearin C.R."/>
            <person name="Giannoukos G."/>
            <person name="Goode T."/>
            <person name="Graham J."/>
            <person name="Grandbois E."/>
            <person name="Grewal S."/>
            <person name="Gyaltsen K."/>
            <person name="Hafez N."/>
            <person name="Hagos B."/>
            <person name="Hall J."/>
            <person name="Henson C."/>
            <person name="Hollinger A."/>
            <person name="Honan T."/>
            <person name="Huard M.D."/>
            <person name="Hughes L."/>
            <person name="Hurhula B."/>
            <person name="Husby M.E."/>
            <person name="Kamat A."/>
            <person name="Kanga B."/>
            <person name="Kashin S."/>
            <person name="Khazanovich D."/>
            <person name="Kisner P."/>
            <person name="Lance K."/>
            <person name="Lara M."/>
            <person name="Lee W."/>
            <person name="Lennon N."/>
            <person name="Letendre F."/>
            <person name="LeVine R."/>
            <person name="Lipovsky A."/>
            <person name="Liu X."/>
            <person name="Liu J."/>
            <person name="Liu S."/>
            <person name="Lokyitsang T."/>
            <person name="Lokyitsang Y."/>
            <person name="Lubonja R."/>
            <person name="Lui A."/>
            <person name="MacDonald P."/>
            <person name="Magnisalis V."/>
            <person name="Maru K."/>
            <person name="Matthews C."/>
            <person name="McCusker W."/>
            <person name="McDonough S."/>
            <person name="Mehta T."/>
            <person name="Meldrim J."/>
            <person name="Meneus L."/>
            <person name="Mihai O."/>
            <person name="Mihalev A."/>
            <person name="Mihova T."/>
            <person name="Mittelman R."/>
            <person name="Mlenga V."/>
            <person name="Montmayeur A."/>
            <person name="Mulrain L."/>
            <person name="Navidi A."/>
            <person name="Naylor J."/>
            <person name="Negash T."/>
            <person name="Nguyen T."/>
            <person name="Nguyen N."/>
            <person name="Nicol R."/>
            <person name="Norbu C."/>
            <person name="Norbu N."/>
            <person name="Novod N."/>
            <person name="O'Neill B."/>
            <person name="Osman S."/>
            <person name="Markiewicz E."/>
            <person name="Oyono O.L."/>
            <person name="Patti C."/>
            <person name="Phunkhang P."/>
            <person name="Pierre F."/>
            <person name="Priest M."/>
            <person name="Raghuraman S."/>
            <person name="Rege F."/>
            <person name="Reyes R."/>
            <person name="Rise C."/>
            <person name="Rogov P."/>
            <person name="Ross K."/>
            <person name="Ryan E."/>
            <person name="Settipalli S."/>
            <person name="Shea T."/>
            <person name="Sherpa N."/>
            <person name="Shi L."/>
            <person name="Shih D."/>
            <person name="Sparrow T."/>
            <person name="Spaulding J."/>
            <person name="Stalker J."/>
            <person name="Stange-Thomann N."/>
            <person name="Stavropoulos S."/>
            <person name="Stone C."/>
            <person name="Strader C."/>
            <person name="Tesfaye S."/>
            <person name="Thomson T."/>
            <person name="Thoulutsang Y."/>
            <person name="Thoulutsang D."/>
            <person name="Topham K."/>
            <person name="Topping I."/>
            <person name="Tsamla T."/>
            <person name="Vassiliev H."/>
            <person name="Vo A."/>
            <person name="Wangchuk T."/>
            <person name="Wangdi T."/>
            <person name="Weiand M."/>
            <person name="Wilkinson J."/>
            <person name="Wilson A."/>
            <person name="Yadav S."/>
            <person name="Young G."/>
            <person name="Yu Q."/>
            <person name="Zembek L."/>
            <person name="Zhong D."/>
            <person name="Zimmer A."/>
            <person name="Zwirko Z."/>
            <person name="Jaffe D.B."/>
            <person name="Alvarez P."/>
            <person name="Brockman W."/>
            <person name="Butler J."/>
            <person name="Chin C."/>
            <person name="Gnerre S."/>
            <person name="MacCallum I."/>
            <person name="Graves J.A."/>
            <person name="Ponting C.P."/>
            <person name="Breen M."/>
            <person name="Samollow P.B."/>
            <person name="Lander E.S."/>
            <person name="Lindblad-Toh K."/>
        </authorList>
    </citation>
    <scope>NUCLEOTIDE SEQUENCE [LARGE SCALE GENOMIC DNA]</scope>
</reference>
<name>A0A5F8GMG0_MONDO</name>
<dbReference type="GO" id="GO:0004674">
    <property type="term" value="F:protein serine/threonine kinase activity"/>
    <property type="evidence" value="ECO:0007669"/>
    <property type="project" value="UniProtKB-KW"/>
</dbReference>
<evidence type="ECO:0000256" key="2">
    <source>
        <dbReference type="ARBA" id="ARBA00022679"/>
    </source>
</evidence>
<sequence length="157" mass="17265">MSVGVLAYVMLTGISPFLGDDKQETFLNISQMNVSYSEEELDAVSEAAVDFIKALLVKRPEDRATAEECLRHPWLTQGGGPEPPFRVKGLMKEPGGLQEEEDAPGPEAPAEAEKPQPEELIVVASYTLGPCPCPKAISKRFRFEEPLLPEMPGEFVY</sequence>
<dbReference type="SUPFAM" id="SSF56112">
    <property type="entry name" value="Protein kinase-like (PK-like)"/>
    <property type="match status" value="1"/>
</dbReference>
<feature type="domain" description="Protein kinase" evidence="7">
    <location>
        <begin position="1"/>
        <end position="75"/>
    </location>
</feature>
<dbReference type="InterPro" id="IPR000719">
    <property type="entry name" value="Prot_kinase_dom"/>
</dbReference>
<proteinExistence type="predicted"/>
<evidence type="ECO:0000313" key="8">
    <source>
        <dbReference type="Ensembl" id="ENSMODP00000048878.1"/>
    </source>
</evidence>
<dbReference type="PANTHER" id="PTHR24342">
    <property type="entry name" value="SERINE/THREONINE-PROTEIN KINASE 17"/>
    <property type="match status" value="1"/>
</dbReference>
<dbReference type="GeneTree" id="ENSGT00940000154014"/>
<dbReference type="Pfam" id="PF00069">
    <property type="entry name" value="Pkinase"/>
    <property type="match status" value="1"/>
</dbReference>
<keyword evidence="9" id="KW-1185">Reference proteome</keyword>
<keyword evidence="5" id="KW-0067">ATP-binding</keyword>
<dbReference type="AlphaFoldDB" id="A0A5F8GMG0"/>
<evidence type="ECO:0000256" key="5">
    <source>
        <dbReference type="ARBA" id="ARBA00022840"/>
    </source>
</evidence>
<accession>A0A5F8GMG0</accession>
<feature type="region of interest" description="Disordered" evidence="6">
    <location>
        <begin position="73"/>
        <end position="116"/>
    </location>
</feature>
<organism evidence="8 9">
    <name type="scientific">Monodelphis domestica</name>
    <name type="common">Gray short-tailed opossum</name>
    <dbReference type="NCBI Taxonomy" id="13616"/>
    <lineage>
        <taxon>Eukaryota</taxon>
        <taxon>Metazoa</taxon>
        <taxon>Chordata</taxon>
        <taxon>Craniata</taxon>
        <taxon>Vertebrata</taxon>
        <taxon>Euteleostomi</taxon>
        <taxon>Mammalia</taxon>
        <taxon>Metatheria</taxon>
        <taxon>Didelphimorphia</taxon>
        <taxon>Didelphidae</taxon>
        <taxon>Monodelphis</taxon>
    </lineage>
</organism>
<evidence type="ECO:0000256" key="6">
    <source>
        <dbReference type="SAM" id="MobiDB-lite"/>
    </source>
</evidence>
<keyword evidence="1" id="KW-0723">Serine/threonine-protein kinase</keyword>
<dbReference type="Bgee" id="ENSMODG00000047644">
    <property type="expression patterns" value="Expressed in blood and 19 other cell types or tissues"/>
</dbReference>
<dbReference type="STRING" id="13616.ENSMODP00000048878"/>
<reference evidence="8" key="2">
    <citation type="submission" date="2025-08" db="UniProtKB">
        <authorList>
            <consortium name="Ensembl"/>
        </authorList>
    </citation>
    <scope>IDENTIFICATION</scope>
</reference>
<dbReference type="PROSITE" id="PS50011">
    <property type="entry name" value="PROTEIN_KINASE_DOM"/>
    <property type="match status" value="1"/>
</dbReference>
<dbReference type="Ensembl" id="ENSMODT00000056897.1">
    <property type="protein sequence ID" value="ENSMODP00000048878.1"/>
    <property type="gene ID" value="ENSMODG00000047644.1"/>
</dbReference>
<dbReference type="GO" id="GO:0005524">
    <property type="term" value="F:ATP binding"/>
    <property type="evidence" value="ECO:0007669"/>
    <property type="project" value="UniProtKB-KW"/>
</dbReference>
<dbReference type="PANTHER" id="PTHR24342:SF6">
    <property type="entry name" value="SERINE_THREONINE-PROTEIN KINASE 17A"/>
    <property type="match status" value="1"/>
</dbReference>
<keyword evidence="3" id="KW-0547">Nucleotide-binding</keyword>
<dbReference type="Proteomes" id="UP000002280">
    <property type="component" value="Unplaced"/>
</dbReference>
<reference evidence="8" key="3">
    <citation type="submission" date="2025-09" db="UniProtKB">
        <authorList>
            <consortium name="Ensembl"/>
        </authorList>
    </citation>
    <scope>IDENTIFICATION</scope>
</reference>
<dbReference type="InterPro" id="IPR011009">
    <property type="entry name" value="Kinase-like_dom_sf"/>
</dbReference>
<evidence type="ECO:0000256" key="3">
    <source>
        <dbReference type="ARBA" id="ARBA00022741"/>
    </source>
</evidence>
<keyword evidence="4" id="KW-0418">Kinase</keyword>